<evidence type="ECO:0000313" key="1">
    <source>
        <dbReference type="EMBL" id="GIY97252.1"/>
    </source>
</evidence>
<keyword evidence="2" id="KW-1185">Reference proteome</keyword>
<reference evidence="1 2" key="1">
    <citation type="submission" date="2021-06" db="EMBL/GenBank/DDBJ databases">
        <title>Caerostris extrusa draft genome.</title>
        <authorList>
            <person name="Kono N."/>
            <person name="Arakawa K."/>
        </authorList>
    </citation>
    <scope>NUCLEOTIDE SEQUENCE [LARGE SCALE GENOMIC DNA]</scope>
</reference>
<protein>
    <recommendedName>
        <fullName evidence="3">RNase H type-1 domain-containing protein</fullName>
    </recommendedName>
</protein>
<proteinExistence type="predicted"/>
<name>A0AAV4XQ00_CAEEX</name>
<dbReference type="EMBL" id="BPLR01000758">
    <property type="protein sequence ID" value="GIY97252.1"/>
    <property type="molecule type" value="Genomic_DNA"/>
</dbReference>
<comment type="caution">
    <text evidence="1">The sequence shown here is derived from an EMBL/GenBank/DDBJ whole genome shotgun (WGS) entry which is preliminary data.</text>
</comment>
<dbReference type="Proteomes" id="UP001054945">
    <property type="component" value="Unassembled WGS sequence"/>
</dbReference>
<gene>
    <name evidence="1" type="ORF">CEXT_7601</name>
</gene>
<evidence type="ECO:0000313" key="2">
    <source>
        <dbReference type="Proteomes" id="UP001054945"/>
    </source>
</evidence>
<sequence length="114" mass="13438">MVIKRLTKHWGNKIYPLENTKENRALLERLAVEDRHIVHQCIPGYSDILGNDQEDMLAKKLSLAVTVDNNPRNRNHSVLKVRRKELLLTDYVIYSWKLFLVESCRKNRKSFSFG</sequence>
<evidence type="ECO:0008006" key="3">
    <source>
        <dbReference type="Google" id="ProtNLM"/>
    </source>
</evidence>
<organism evidence="1 2">
    <name type="scientific">Caerostris extrusa</name>
    <name type="common">Bark spider</name>
    <name type="synonym">Caerostris bankana</name>
    <dbReference type="NCBI Taxonomy" id="172846"/>
    <lineage>
        <taxon>Eukaryota</taxon>
        <taxon>Metazoa</taxon>
        <taxon>Ecdysozoa</taxon>
        <taxon>Arthropoda</taxon>
        <taxon>Chelicerata</taxon>
        <taxon>Arachnida</taxon>
        <taxon>Araneae</taxon>
        <taxon>Araneomorphae</taxon>
        <taxon>Entelegynae</taxon>
        <taxon>Araneoidea</taxon>
        <taxon>Araneidae</taxon>
        <taxon>Caerostris</taxon>
    </lineage>
</organism>
<dbReference type="AlphaFoldDB" id="A0AAV4XQ00"/>
<accession>A0AAV4XQ00</accession>